<dbReference type="Proteomes" id="UP001145050">
    <property type="component" value="Unassembled WGS sequence"/>
</dbReference>
<evidence type="ECO:0000256" key="1">
    <source>
        <dbReference type="HAMAP-Rule" id="MF_01526"/>
    </source>
</evidence>
<dbReference type="RefSeq" id="WP_272436500.1">
    <property type="nucleotide sequence ID" value="NZ_JAMQKB010000007.1"/>
</dbReference>
<proteinExistence type="inferred from homology"/>
<sequence length="119" mass="13913">MPNIYDSAYDLEKSIRESDEFKGLKESYLAVMGDESAKKMFENFRDIQIELQEKQMQGEEISEEQVEKAQNVVELVQQHPDISKLMEKEQQLNVLINDVSKIITKPLEELYGTQEQDQQ</sequence>
<dbReference type="HAMAP" id="MF_01526">
    <property type="entry name" value="UPF0342"/>
    <property type="match status" value="1"/>
</dbReference>
<organism evidence="2 3">
    <name type="scientific">Terrihalobacillus insolitus</name>
    <dbReference type="NCBI Taxonomy" id="2950438"/>
    <lineage>
        <taxon>Bacteria</taxon>
        <taxon>Bacillati</taxon>
        <taxon>Bacillota</taxon>
        <taxon>Bacilli</taxon>
        <taxon>Bacillales</taxon>
        <taxon>Bacillaceae</taxon>
        <taxon>Terrihalobacillus</taxon>
    </lineage>
</organism>
<dbReference type="EMBL" id="JAMQKB010000007">
    <property type="protein sequence ID" value="MDC3424700.1"/>
    <property type="molecule type" value="Genomic_DNA"/>
</dbReference>
<protein>
    <recommendedName>
        <fullName evidence="1">UPF0342 protein NC797_09275</fullName>
    </recommendedName>
</protein>
<dbReference type="InterPro" id="IPR010368">
    <property type="entry name" value="Com_YlbF"/>
</dbReference>
<keyword evidence="3" id="KW-1185">Reference proteome</keyword>
<accession>A0A9X3WS19</accession>
<name>A0A9X3WS19_9BACI</name>
<dbReference type="InterPro" id="IPR023378">
    <property type="entry name" value="YheA/YmcA-like_dom_sf"/>
</dbReference>
<evidence type="ECO:0000313" key="2">
    <source>
        <dbReference type="EMBL" id="MDC3424700.1"/>
    </source>
</evidence>
<comment type="caution">
    <text evidence="2">The sequence shown here is derived from an EMBL/GenBank/DDBJ whole genome shotgun (WGS) entry which is preliminary data.</text>
</comment>
<comment type="similarity">
    <text evidence="1">Belongs to the UPF0342 family.</text>
</comment>
<reference evidence="2" key="1">
    <citation type="submission" date="2022-06" db="EMBL/GenBank/DDBJ databases">
        <title>Aquibacillus sp. a new bacterium isolated from soil saline samples.</title>
        <authorList>
            <person name="Galisteo C."/>
            <person name="De La Haba R."/>
            <person name="Sanchez-Porro C."/>
            <person name="Ventosa A."/>
        </authorList>
    </citation>
    <scope>NUCLEOTIDE SEQUENCE</scope>
    <source>
        <strain evidence="2">3ASR75-11</strain>
    </source>
</reference>
<dbReference type="SUPFAM" id="SSF158622">
    <property type="entry name" value="YheA/YmcA-like"/>
    <property type="match status" value="1"/>
</dbReference>
<dbReference type="Gene3D" id="1.20.1500.10">
    <property type="entry name" value="YheA/YmcA-like"/>
    <property type="match status" value="1"/>
</dbReference>
<dbReference type="AlphaFoldDB" id="A0A9X3WS19"/>
<gene>
    <name evidence="2" type="ORF">NC797_09275</name>
</gene>
<dbReference type="Pfam" id="PF06133">
    <property type="entry name" value="Com_YlbF"/>
    <property type="match status" value="1"/>
</dbReference>
<evidence type="ECO:0000313" key="3">
    <source>
        <dbReference type="Proteomes" id="UP001145050"/>
    </source>
</evidence>